<name>A0A3B1C3Q9_9ZZZZ</name>
<evidence type="ECO:0000256" key="1">
    <source>
        <dbReference type="ARBA" id="ARBA00004571"/>
    </source>
</evidence>
<evidence type="ECO:0000256" key="8">
    <source>
        <dbReference type="ARBA" id="ARBA00023237"/>
    </source>
</evidence>
<dbReference type="PANTHER" id="PTHR30069:SF29">
    <property type="entry name" value="HEMOGLOBIN AND HEMOGLOBIN-HAPTOGLOBIN-BINDING PROTEIN 1-RELATED"/>
    <property type="match status" value="1"/>
</dbReference>
<dbReference type="PROSITE" id="PS52016">
    <property type="entry name" value="TONB_DEPENDENT_REC_3"/>
    <property type="match status" value="1"/>
</dbReference>
<evidence type="ECO:0000313" key="11">
    <source>
        <dbReference type="EMBL" id="VAX17510.1"/>
    </source>
</evidence>
<dbReference type="Pfam" id="PF00593">
    <property type="entry name" value="TonB_dep_Rec_b-barrel"/>
    <property type="match status" value="1"/>
</dbReference>
<evidence type="ECO:0000256" key="3">
    <source>
        <dbReference type="ARBA" id="ARBA00022692"/>
    </source>
</evidence>
<dbReference type="InterPro" id="IPR036942">
    <property type="entry name" value="Beta-barrel_TonB_sf"/>
</dbReference>
<keyword evidence="8" id="KW-0998">Cell outer membrane</keyword>
<keyword evidence="7 11" id="KW-0675">Receptor</keyword>
<accession>A0A3B1C3Q9</accession>
<dbReference type="PANTHER" id="PTHR30069">
    <property type="entry name" value="TONB-DEPENDENT OUTER MEMBRANE RECEPTOR"/>
    <property type="match status" value="1"/>
</dbReference>
<protein>
    <submittedName>
        <fullName evidence="11">TonB-dependent receptor Outer membrane receptor for ferrienterochelin and colicins</fullName>
    </submittedName>
</protein>
<keyword evidence="2" id="KW-0813">Transport</keyword>
<gene>
    <name evidence="11" type="ORF">MNBD_NITROSPINAE01-1243</name>
</gene>
<dbReference type="Gene3D" id="2.40.170.20">
    <property type="entry name" value="TonB-dependent receptor, beta-barrel domain"/>
    <property type="match status" value="1"/>
</dbReference>
<organism evidence="11">
    <name type="scientific">hydrothermal vent metagenome</name>
    <dbReference type="NCBI Taxonomy" id="652676"/>
    <lineage>
        <taxon>unclassified sequences</taxon>
        <taxon>metagenomes</taxon>
        <taxon>ecological metagenomes</taxon>
    </lineage>
</organism>
<evidence type="ECO:0000256" key="5">
    <source>
        <dbReference type="ARBA" id="ARBA00023077"/>
    </source>
</evidence>
<dbReference type="Pfam" id="PF07715">
    <property type="entry name" value="Plug"/>
    <property type="match status" value="1"/>
</dbReference>
<evidence type="ECO:0000256" key="2">
    <source>
        <dbReference type="ARBA" id="ARBA00022448"/>
    </source>
</evidence>
<sequence length="688" mass="76421">MKRLILLVLTITIGATGLYPAYAKAEAGNVSLGTVTVTGTREEEPKAETSATVDIIGQKEIDDVKPAHPSDIMNRIPGVRVNITGGEGHMTAIRQPLTTSPVYLYLEDGIPTRSTGFFNHNALYEVNVPMAGGIEVTKGPGTSLYGSDAIGGIINVLTRPAPLTPSASVNLEAGAYGWKRALLTGGNTWGSDGIRADLNITHTDGWRDATDYDRQSGTIRWDSDRDSGATIKSIVTYSNIDQQTAGTSRLSKDDYENNPTKNYTPISYREVEAFRASLAYEKESKASLVSVTPYYRHNRLEYLANWSLSYDPSILETKNDSFGLLAKYRKDFEPYRTRIVIGADIDHSPGKKLEKEIDPVKEGKTYTNYTELDTIYDYDATFTGFSPYLHAEFSPTDKLRISAGLRYDVMSYDYGNNLSELQTGKHRRPGDTTVDYEHLSPKVGATYAFTDKVNGFVSYRHAFRVPSEGQLFRQGKTVNTVGLDPVKVDSYEVGLRAGFEKAFFEISYYYMTKKDDILSYRLPDGSRETRNAGETLHKGVEVGADLALAVWANLGVSFTYTEQTFEDWKPNSKTDYSGNEMTGAPKVIANTRLNLHPSFLGGGSVEFEWVRIGKYWMDDANTEEYDGHDLLNIRASYKVGAFDIYGRVMNVTDERWATAAAYNKYRGSEYAPGMPLSAYAGVTYHFGK</sequence>
<dbReference type="AlphaFoldDB" id="A0A3B1C3Q9"/>
<evidence type="ECO:0000256" key="7">
    <source>
        <dbReference type="ARBA" id="ARBA00023170"/>
    </source>
</evidence>
<dbReference type="GO" id="GO:0015344">
    <property type="term" value="F:siderophore uptake transmembrane transporter activity"/>
    <property type="evidence" value="ECO:0007669"/>
    <property type="project" value="TreeGrafter"/>
</dbReference>
<proteinExistence type="predicted"/>
<dbReference type="InterPro" id="IPR039426">
    <property type="entry name" value="TonB-dep_rcpt-like"/>
</dbReference>
<comment type="subcellular location">
    <subcellularLocation>
        <location evidence="1">Cell outer membrane</location>
        <topology evidence="1">Multi-pass membrane protein</topology>
    </subcellularLocation>
</comment>
<evidence type="ECO:0000259" key="9">
    <source>
        <dbReference type="Pfam" id="PF00593"/>
    </source>
</evidence>
<keyword evidence="3" id="KW-0812">Transmembrane</keyword>
<keyword evidence="6" id="KW-0472">Membrane</keyword>
<dbReference type="InterPro" id="IPR037066">
    <property type="entry name" value="Plug_dom_sf"/>
</dbReference>
<dbReference type="Gene3D" id="2.170.130.10">
    <property type="entry name" value="TonB-dependent receptor, plug domain"/>
    <property type="match status" value="1"/>
</dbReference>
<evidence type="ECO:0000256" key="6">
    <source>
        <dbReference type="ARBA" id="ARBA00023136"/>
    </source>
</evidence>
<dbReference type="GO" id="GO:0009279">
    <property type="term" value="C:cell outer membrane"/>
    <property type="evidence" value="ECO:0007669"/>
    <property type="project" value="UniProtKB-SubCell"/>
</dbReference>
<feature type="domain" description="TonB-dependent receptor-like beta-barrel" evidence="9">
    <location>
        <begin position="211"/>
        <end position="651"/>
    </location>
</feature>
<evidence type="ECO:0000256" key="4">
    <source>
        <dbReference type="ARBA" id="ARBA00022729"/>
    </source>
</evidence>
<dbReference type="GO" id="GO:0044718">
    <property type="term" value="P:siderophore transmembrane transport"/>
    <property type="evidence" value="ECO:0007669"/>
    <property type="project" value="TreeGrafter"/>
</dbReference>
<dbReference type="InterPro" id="IPR012910">
    <property type="entry name" value="Plug_dom"/>
</dbReference>
<feature type="domain" description="TonB-dependent receptor plug" evidence="10">
    <location>
        <begin position="46"/>
        <end position="153"/>
    </location>
</feature>
<dbReference type="InterPro" id="IPR000531">
    <property type="entry name" value="Beta-barrel_TonB"/>
</dbReference>
<reference evidence="11" key="1">
    <citation type="submission" date="2018-06" db="EMBL/GenBank/DDBJ databases">
        <authorList>
            <person name="Zhirakovskaya E."/>
        </authorList>
    </citation>
    <scope>NUCLEOTIDE SEQUENCE</scope>
</reference>
<evidence type="ECO:0000259" key="10">
    <source>
        <dbReference type="Pfam" id="PF07715"/>
    </source>
</evidence>
<dbReference type="EMBL" id="UOGC01000053">
    <property type="protein sequence ID" value="VAX17510.1"/>
    <property type="molecule type" value="Genomic_DNA"/>
</dbReference>
<dbReference type="SUPFAM" id="SSF56935">
    <property type="entry name" value="Porins"/>
    <property type="match status" value="1"/>
</dbReference>
<keyword evidence="4" id="KW-0732">Signal</keyword>
<keyword evidence="5" id="KW-0798">TonB box</keyword>